<proteinExistence type="predicted"/>
<dbReference type="OrthoDB" id="307899at2759"/>
<feature type="domain" description="Zinc finger CHCC-type" evidence="1">
    <location>
        <begin position="24"/>
        <end position="57"/>
    </location>
</feature>
<dbReference type="Gene3D" id="2.60.260.40">
    <property type="entry name" value="q5lls5 like domains"/>
    <property type="match status" value="1"/>
</dbReference>
<dbReference type="PANTHER" id="PTHR13156:SF0">
    <property type="entry name" value="NADH DEHYDROGENASE [UBIQUINONE] IRON-SULFUR PROTEIN 6, MITOCHONDRIAL"/>
    <property type="match status" value="1"/>
</dbReference>
<keyword evidence="3" id="KW-1185">Reference proteome</keyword>
<dbReference type="InterPro" id="IPR019401">
    <property type="entry name" value="Znf_CHCC"/>
</dbReference>
<evidence type="ECO:0000313" key="2">
    <source>
        <dbReference type="EMBL" id="KIO08284.1"/>
    </source>
</evidence>
<evidence type="ECO:0000259" key="1">
    <source>
        <dbReference type="Pfam" id="PF10276"/>
    </source>
</evidence>
<dbReference type="InParanoid" id="A0A0C3PJE8"/>
<dbReference type="GO" id="GO:0005739">
    <property type="term" value="C:mitochondrion"/>
    <property type="evidence" value="ECO:0007669"/>
    <property type="project" value="GOC"/>
</dbReference>
<organism evidence="2 3">
    <name type="scientific">Pisolithus tinctorius Marx 270</name>
    <dbReference type="NCBI Taxonomy" id="870435"/>
    <lineage>
        <taxon>Eukaryota</taxon>
        <taxon>Fungi</taxon>
        <taxon>Dikarya</taxon>
        <taxon>Basidiomycota</taxon>
        <taxon>Agaricomycotina</taxon>
        <taxon>Agaricomycetes</taxon>
        <taxon>Agaricomycetidae</taxon>
        <taxon>Boletales</taxon>
        <taxon>Sclerodermatineae</taxon>
        <taxon>Pisolithaceae</taxon>
        <taxon>Pisolithus</taxon>
    </lineage>
</organism>
<dbReference type="AlphaFoldDB" id="A0A0C3PJE8"/>
<dbReference type="GO" id="GO:0006120">
    <property type="term" value="P:mitochondrial electron transport, NADH to ubiquinone"/>
    <property type="evidence" value="ECO:0007669"/>
    <property type="project" value="TreeGrafter"/>
</dbReference>
<dbReference type="EMBL" id="KN831957">
    <property type="protein sequence ID" value="KIO08284.1"/>
    <property type="molecule type" value="Genomic_DNA"/>
</dbReference>
<reference evidence="2 3" key="1">
    <citation type="submission" date="2014-04" db="EMBL/GenBank/DDBJ databases">
        <authorList>
            <consortium name="DOE Joint Genome Institute"/>
            <person name="Kuo A."/>
            <person name="Kohler A."/>
            <person name="Costa M.D."/>
            <person name="Nagy L.G."/>
            <person name="Floudas D."/>
            <person name="Copeland A."/>
            <person name="Barry K.W."/>
            <person name="Cichocki N."/>
            <person name="Veneault-Fourrey C."/>
            <person name="LaButti K."/>
            <person name="Lindquist E.A."/>
            <person name="Lipzen A."/>
            <person name="Lundell T."/>
            <person name="Morin E."/>
            <person name="Murat C."/>
            <person name="Sun H."/>
            <person name="Tunlid A."/>
            <person name="Henrissat B."/>
            <person name="Grigoriev I.V."/>
            <person name="Hibbett D.S."/>
            <person name="Martin F."/>
            <person name="Nordberg H.P."/>
            <person name="Cantor M.N."/>
            <person name="Hua S.X."/>
        </authorList>
    </citation>
    <scope>NUCLEOTIDE SEQUENCE [LARGE SCALE GENOMIC DNA]</scope>
    <source>
        <strain evidence="2 3">Marx 270</strain>
    </source>
</reference>
<gene>
    <name evidence="2" type="ORF">M404DRAFT_997215</name>
</gene>
<dbReference type="FunFam" id="2.60.260.40:FF:000003">
    <property type="entry name" value="NADH dehydrogenase [ubiquinone] iron-sulfur protein 6, mitochondrial"/>
    <property type="match status" value="1"/>
</dbReference>
<name>A0A0C3PJE8_PISTI</name>
<dbReference type="STRING" id="870435.A0A0C3PJE8"/>
<accession>A0A0C3PJE8</accession>
<dbReference type="PANTHER" id="PTHR13156">
    <property type="entry name" value="NADH-UBIQUINONE OXIDOREDUCTASE 13 KD-A SUBUNIT"/>
    <property type="match status" value="1"/>
</dbReference>
<dbReference type="Pfam" id="PF10276">
    <property type="entry name" value="zf-CHCC"/>
    <property type="match status" value="1"/>
</dbReference>
<reference evidence="3" key="2">
    <citation type="submission" date="2015-01" db="EMBL/GenBank/DDBJ databases">
        <title>Evolutionary Origins and Diversification of the Mycorrhizal Mutualists.</title>
        <authorList>
            <consortium name="DOE Joint Genome Institute"/>
            <consortium name="Mycorrhizal Genomics Consortium"/>
            <person name="Kohler A."/>
            <person name="Kuo A."/>
            <person name="Nagy L.G."/>
            <person name="Floudas D."/>
            <person name="Copeland A."/>
            <person name="Barry K.W."/>
            <person name="Cichocki N."/>
            <person name="Veneault-Fourrey C."/>
            <person name="LaButti K."/>
            <person name="Lindquist E.A."/>
            <person name="Lipzen A."/>
            <person name="Lundell T."/>
            <person name="Morin E."/>
            <person name="Murat C."/>
            <person name="Riley R."/>
            <person name="Ohm R."/>
            <person name="Sun H."/>
            <person name="Tunlid A."/>
            <person name="Henrissat B."/>
            <person name="Grigoriev I.V."/>
            <person name="Hibbett D.S."/>
            <person name="Martin F."/>
        </authorList>
    </citation>
    <scope>NUCLEOTIDE SEQUENCE [LARGE SCALE GENOMIC DNA]</scope>
    <source>
        <strain evidence="3">Marx 270</strain>
    </source>
</reference>
<evidence type="ECO:0000313" key="3">
    <source>
        <dbReference type="Proteomes" id="UP000054217"/>
    </source>
</evidence>
<dbReference type="Proteomes" id="UP000054217">
    <property type="component" value="Unassembled WGS sequence"/>
</dbReference>
<sequence length="71" mass="7636">MDLQPNPLSAMELIASEPARIVQGRKAVCDGGRGPLGHPKIFINLDKPGPHACGYCSGIQFEQAVHHGHEH</sequence>
<protein>
    <recommendedName>
        <fullName evidence="1">Zinc finger CHCC-type domain-containing protein</fullName>
    </recommendedName>
</protein>
<dbReference type="HOGENOM" id="CLU_083053_3_2_1"/>